<evidence type="ECO:0000313" key="3">
    <source>
        <dbReference type="Proteomes" id="UP000760668"/>
    </source>
</evidence>
<reference evidence="2" key="2">
    <citation type="submission" date="2021-09" db="EMBL/GenBank/DDBJ databases">
        <authorList>
            <person name="Gilroy R."/>
        </authorList>
    </citation>
    <scope>NUCLEOTIDE SEQUENCE</scope>
    <source>
        <strain evidence="2">CHK179-5677</strain>
    </source>
</reference>
<dbReference type="InterPro" id="IPR014198">
    <property type="entry name" value="Spore_III_AB"/>
</dbReference>
<keyword evidence="1" id="KW-1133">Transmembrane helix</keyword>
<evidence type="ECO:0000313" key="2">
    <source>
        <dbReference type="EMBL" id="HJG85554.1"/>
    </source>
</evidence>
<evidence type="ECO:0000256" key="1">
    <source>
        <dbReference type="SAM" id="Phobius"/>
    </source>
</evidence>
<proteinExistence type="predicted"/>
<gene>
    <name evidence="2" type="ORF">K8V01_00785</name>
</gene>
<comment type="caution">
    <text evidence="2">The sequence shown here is derived from an EMBL/GenBank/DDBJ whole genome shotgun (WGS) entry which is preliminary data.</text>
</comment>
<dbReference type="AlphaFoldDB" id="A0A921SRX6"/>
<organism evidence="2 3">
    <name type="scientific">Pseudoflavonifractor capillosus</name>
    <dbReference type="NCBI Taxonomy" id="106588"/>
    <lineage>
        <taxon>Bacteria</taxon>
        <taxon>Bacillati</taxon>
        <taxon>Bacillota</taxon>
        <taxon>Clostridia</taxon>
        <taxon>Eubacteriales</taxon>
        <taxon>Oscillospiraceae</taxon>
        <taxon>Pseudoflavonifractor</taxon>
    </lineage>
</organism>
<accession>A0A921SRX6</accession>
<name>A0A921SRX6_9FIRM</name>
<feature type="transmembrane region" description="Helical" evidence="1">
    <location>
        <begin position="153"/>
        <end position="169"/>
    </location>
</feature>
<keyword evidence="1" id="KW-0812">Transmembrane</keyword>
<protein>
    <submittedName>
        <fullName evidence="2">Stage III sporulation protein AB</fullName>
    </submittedName>
</protein>
<reference evidence="2" key="1">
    <citation type="journal article" date="2021" name="PeerJ">
        <title>Extensive microbial diversity within the chicken gut microbiome revealed by metagenomics and culture.</title>
        <authorList>
            <person name="Gilroy R."/>
            <person name="Ravi A."/>
            <person name="Getino M."/>
            <person name="Pursley I."/>
            <person name="Horton D.L."/>
            <person name="Alikhan N.F."/>
            <person name="Baker D."/>
            <person name="Gharbi K."/>
            <person name="Hall N."/>
            <person name="Watson M."/>
            <person name="Adriaenssens E.M."/>
            <person name="Foster-Nyarko E."/>
            <person name="Jarju S."/>
            <person name="Secka A."/>
            <person name="Antonio M."/>
            <person name="Oren A."/>
            <person name="Chaudhuri R.R."/>
            <person name="La Ragione R."/>
            <person name="Hildebrand F."/>
            <person name="Pallen M.J."/>
        </authorList>
    </citation>
    <scope>NUCLEOTIDE SEQUENCE</scope>
    <source>
        <strain evidence="2">CHK179-5677</strain>
    </source>
</reference>
<dbReference type="Pfam" id="PF09548">
    <property type="entry name" value="Spore_III_AB"/>
    <property type="match status" value="1"/>
</dbReference>
<dbReference type="Proteomes" id="UP000760668">
    <property type="component" value="Unassembled WGS sequence"/>
</dbReference>
<dbReference type="PIRSF" id="PIRSF021435">
    <property type="entry name" value="SpoIIIAB"/>
    <property type="match status" value="1"/>
</dbReference>
<dbReference type="RefSeq" id="WP_295368976.1">
    <property type="nucleotide sequence ID" value="NZ_DYUC01000009.1"/>
</dbReference>
<dbReference type="EMBL" id="DYUC01000009">
    <property type="protein sequence ID" value="HJG85554.1"/>
    <property type="molecule type" value="Genomic_DNA"/>
</dbReference>
<keyword evidence="1" id="KW-0472">Membrane</keyword>
<sequence>MLRLLGAVLLTGGAGALGFCAAARLNRRVRTLRLLTEALERMERELSFRLTSIPELFALLADHSAPPVGTFFARCRDSLRRLGEERLEDLWRNALAESDLELDAEERQILETLGGILGRYDGEGQTQALALARTQLERCLEAAVAERSRMGKVYGALGLAAGAFLVIVLL</sequence>